<dbReference type="Pfam" id="PF13602">
    <property type="entry name" value="ADH_zinc_N_2"/>
    <property type="match status" value="1"/>
</dbReference>
<dbReference type="InterPro" id="IPR011032">
    <property type="entry name" value="GroES-like_sf"/>
</dbReference>
<dbReference type="GO" id="GO:0008270">
    <property type="term" value="F:zinc ion binding"/>
    <property type="evidence" value="ECO:0007669"/>
    <property type="project" value="InterPro"/>
</dbReference>
<dbReference type="CDD" id="cd08252">
    <property type="entry name" value="AL_MDR"/>
    <property type="match status" value="1"/>
</dbReference>
<dbReference type="EMBL" id="FUYE01000006">
    <property type="protein sequence ID" value="SKA95141.1"/>
    <property type="molecule type" value="Genomic_DNA"/>
</dbReference>
<dbReference type="GO" id="GO:0016491">
    <property type="term" value="F:oxidoreductase activity"/>
    <property type="evidence" value="ECO:0007669"/>
    <property type="project" value="UniProtKB-KW"/>
</dbReference>
<dbReference type="AlphaFoldDB" id="A0A1T4Y1E3"/>
<reference evidence="5" key="1">
    <citation type="submission" date="2017-02" db="EMBL/GenBank/DDBJ databases">
        <authorList>
            <person name="Varghese N."/>
            <person name="Submissions S."/>
        </authorList>
    </citation>
    <scope>NUCLEOTIDE SEQUENCE [LARGE SCALE GENOMIC DNA]</scope>
    <source>
        <strain evidence="5">ATCC 700200</strain>
    </source>
</reference>
<dbReference type="RefSeq" id="WP_078813548.1">
    <property type="nucleotide sequence ID" value="NZ_FUYE01000006.1"/>
</dbReference>
<keyword evidence="5" id="KW-1185">Reference proteome</keyword>
<protein>
    <recommendedName>
        <fullName evidence="2">Zinc-type alcohol dehydrogenase-like protein</fullName>
    </recommendedName>
</protein>
<dbReference type="InterPro" id="IPR036291">
    <property type="entry name" value="NAD(P)-bd_dom_sf"/>
</dbReference>
<dbReference type="Proteomes" id="UP000190774">
    <property type="component" value="Unassembled WGS sequence"/>
</dbReference>
<feature type="domain" description="Enoyl reductase (ER)" evidence="3">
    <location>
        <begin position="13"/>
        <end position="334"/>
    </location>
</feature>
<keyword evidence="2" id="KW-0862">Zinc</keyword>
<evidence type="ECO:0000256" key="1">
    <source>
        <dbReference type="ARBA" id="ARBA00022857"/>
    </source>
</evidence>
<comment type="similarity">
    <text evidence="2">Belongs to the zinc-containing alcohol dehydrogenase family. Quinone oxidoreductase subfamily.</text>
</comment>
<evidence type="ECO:0000313" key="4">
    <source>
        <dbReference type="EMBL" id="SKA95141.1"/>
    </source>
</evidence>
<dbReference type="InterPro" id="IPR013154">
    <property type="entry name" value="ADH-like_N"/>
</dbReference>
<dbReference type="InterPro" id="IPR020843">
    <property type="entry name" value="ER"/>
</dbReference>
<gene>
    <name evidence="4" type="ORF">SAMN02745166_02291</name>
</gene>
<dbReference type="InterPro" id="IPR051603">
    <property type="entry name" value="Zinc-ADH_QOR/CCCR"/>
</dbReference>
<dbReference type="STRING" id="48467.SAMN02745166_02291"/>
<dbReference type="NCBIfam" id="TIGR02817">
    <property type="entry name" value="adh_fam_1"/>
    <property type="match status" value="1"/>
</dbReference>
<evidence type="ECO:0000256" key="2">
    <source>
        <dbReference type="RuleBase" id="RU364000"/>
    </source>
</evidence>
<dbReference type="Gene3D" id="3.40.50.720">
    <property type="entry name" value="NAD(P)-binding Rossmann-like Domain"/>
    <property type="match status" value="1"/>
</dbReference>
<dbReference type="SUPFAM" id="SSF51735">
    <property type="entry name" value="NAD(P)-binding Rossmann-fold domains"/>
    <property type="match status" value="1"/>
</dbReference>
<sequence length="337" mass="36345">MKAISFYQPLPSSDPQSLVDVTVTAPVPGPRDLVVEVKAVSVNPVDTKIRSGGGPVAPGAALKILGWDAAGIVKEVGSEVTLFAPGDEVYYAGDVDRPGSYAEFQCVDERIVGQKPRTLSFAEAAALPLTTITAWEMLFDRMRILRGDQGAILIVGGAGGVGSIAIQLARQLTDLTVIATASRPETQDWCLKMGAHHVIDHSQPLAAQVLALAPEGVTHVLALTRTEDHYDEIIQAMAPQSAIALIENPNRPLELTKLKPKSISLHWEFMFTRSRYQTADMAKQGELLNHVSHLVDAHQIQTTLKEDYSPLTAENLRRAHQLVESGRSIGKVVLAGS</sequence>
<dbReference type="Gene3D" id="3.90.180.10">
    <property type="entry name" value="Medium-chain alcohol dehydrogenases, catalytic domain"/>
    <property type="match status" value="1"/>
</dbReference>
<name>A0A1T4Y1E3_9BACT</name>
<proteinExistence type="inferred from homology"/>
<keyword evidence="2" id="KW-0560">Oxidoreductase</keyword>
<evidence type="ECO:0000259" key="3">
    <source>
        <dbReference type="SMART" id="SM00829"/>
    </source>
</evidence>
<dbReference type="SUPFAM" id="SSF50129">
    <property type="entry name" value="GroES-like"/>
    <property type="match status" value="1"/>
</dbReference>
<evidence type="ECO:0000313" key="5">
    <source>
        <dbReference type="Proteomes" id="UP000190774"/>
    </source>
</evidence>
<dbReference type="PANTHER" id="PTHR44154">
    <property type="entry name" value="QUINONE OXIDOREDUCTASE"/>
    <property type="match status" value="1"/>
</dbReference>
<dbReference type="OrthoDB" id="9792162at2"/>
<dbReference type="Pfam" id="PF08240">
    <property type="entry name" value="ADH_N"/>
    <property type="match status" value="1"/>
</dbReference>
<dbReference type="InterPro" id="IPR014182">
    <property type="entry name" value="ADH_Zn_typ-1"/>
</dbReference>
<dbReference type="PANTHER" id="PTHR44154:SF1">
    <property type="entry name" value="QUINONE OXIDOREDUCTASE"/>
    <property type="match status" value="1"/>
</dbReference>
<accession>A0A1T4Y1E3</accession>
<keyword evidence="2" id="KW-0479">Metal-binding</keyword>
<keyword evidence="1" id="KW-0521">NADP</keyword>
<dbReference type="SMART" id="SM00829">
    <property type="entry name" value="PKS_ER"/>
    <property type="match status" value="1"/>
</dbReference>
<organism evidence="4 5">
    <name type="scientific">Prosthecobacter debontii</name>
    <dbReference type="NCBI Taxonomy" id="48467"/>
    <lineage>
        <taxon>Bacteria</taxon>
        <taxon>Pseudomonadati</taxon>
        <taxon>Verrucomicrobiota</taxon>
        <taxon>Verrucomicrobiia</taxon>
        <taxon>Verrucomicrobiales</taxon>
        <taxon>Verrucomicrobiaceae</taxon>
        <taxon>Prosthecobacter</taxon>
    </lineage>
</organism>